<organism evidence="2 3">
    <name type="scientific">Planotetraspora mira</name>
    <dbReference type="NCBI Taxonomy" id="58121"/>
    <lineage>
        <taxon>Bacteria</taxon>
        <taxon>Bacillati</taxon>
        <taxon>Actinomycetota</taxon>
        <taxon>Actinomycetes</taxon>
        <taxon>Streptosporangiales</taxon>
        <taxon>Streptosporangiaceae</taxon>
        <taxon>Planotetraspora</taxon>
    </lineage>
</organism>
<gene>
    <name evidence="2" type="ORF">Pmi06nite_73060</name>
</gene>
<feature type="domain" description="Integrase catalytic" evidence="1">
    <location>
        <begin position="4"/>
        <end position="82"/>
    </location>
</feature>
<dbReference type="GO" id="GO:0003676">
    <property type="term" value="F:nucleic acid binding"/>
    <property type="evidence" value="ECO:0007669"/>
    <property type="project" value="InterPro"/>
</dbReference>
<dbReference type="SUPFAM" id="SSF53098">
    <property type="entry name" value="Ribonuclease H-like"/>
    <property type="match status" value="1"/>
</dbReference>
<dbReference type="EMBL" id="BOOO01000042">
    <property type="protein sequence ID" value="GII33864.1"/>
    <property type="molecule type" value="Genomic_DNA"/>
</dbReference>
<keyword evidence="3" id="KW-1185">Reference proteome</keyword>
<proteinExistence type="predicted"/>
<dbReference type="InterPro" id="IPR012337">
    <property type="entry name" value="RNaseH-like_sf"/>
</dbReference>
<comment type="caution">
    <text evidence="2">The sequence shown here is derived from an EMBL/GenBank/DDBJ whole genome shotgun (WGS) entry which is preliminary data.</text>
</comment>
<evidence type="ECO:0000313" key="3">
    <source>
        <dbReference type="Proteomes" id="UP000650628"/>
    </source>
</evidence>
<dbReference type="Pfam" id="PF00665">
    <property type="entry name" value="rve"/>
    <property type="match status" value="1"/>
</dbReference>
<evidence type="ECO:0000259" key="1">
    <source>
        <dbReference type="PROSITE" id="PS50994"/>
    </source>
</evidence>
<protein>
    <recommendedName>
        <fullName evidence="1">Integrase catalytic domain-containing protein</fullName>
    </recommendedName>
</protein>
<sequence length="140" mass="15395">MARTTGLPGPRPWQLDVMGGVFLTDGRELKLISGIDDHSRFIVIAHLVVRASGRAVCRAFAQAMSVFGAPEEVLTDNGKQFTGRFTKPRPTEVLFERDRSWHLDRATVRLVTRVVDRTGAEAAGTGTAIRCWSGFSLRPA</sequence>
<dbReference type="Gene3D" id="3.30.420.10">
    <property type="entry name" value="Ribonuclease H-like superfamily/Ribonuclease H"/>
    <property type="match status" value="1"/>
</dbReference>
<dbReference type="GO" id="GO:0015074">
    <property type="term" value="P:DNA integration"/>
    <property type="evidence" value="ECO:0007669"/>
    <property type="project" value="InterPro"/>
</dbReference>
<dbReference type="PROSITE" id="PS50994">
    <property type="entry name" value="INTEGRASE"/>
    <property type="match status" value="1"/>
</dbReference>
<dbReference type="Proteomes" id="UP000650628">
    <property type="component" value="Unassembled WGS sequence"/>
</dbReference>
<evidence type="ECO:0000313" key="2">
    <source>
        <dbReference type="EMBL" id="GII33864.1"/>
    </source>
</evidence>
<dbReference type="AlphaFoldDB" id="A0A8J3TWP8"/>
<accession>A0A8J3TWP8</accession>
<dbReference type="InterPro" id="IPR036397">
    <property type="entry name" value="RNaseH_sf"/>
</dbReference>
<dbReference type="InterPro" id="IPR001584">
    <property type="entry name" value="Integrase_cat-core"/>
</dbReference>
<reference evidence="2 3" key="1">
    <citation type="submission" date="2021-01" db="EMBL/GenBank/DDBJ databases">
        <title>Whole genome shotgun sequence of Planotetraspora mira NBRC 15435.</title>
        <authorList>
            <person name="Komaki H."/>
            <person name="Tamura T."/>
        </authorList>
    </citation>
    <scope>NUCLEOTIDE SEQUENCE [LARGE SCALE GENOMIC DNA]</scope>
    <source>
        <strain evidence="2 3">NBRC 15435</strain>
    </source>
</reference>
<name>A0A8J3TWP8_9ACTN</name>